<dbReference type="GO" id="GO:0005524">
    <property type="term" value="F:ATP binding"/>
    <property type="evidence" value="ECO:0007669"/>
    <property type="project" value="UniProtKB-KW"/>
</dbReference>
<dbReference type="Gene3D" id="3.30.470.20">
    <property type="entry name" value="ATP-grasp fold, B domain"/>
    <property type="match status" value="1"/>
</dbReference>
<dbReference type="PROSITE" id="PS50975">
    <property type="entry name" value="ATP_GRASP"/>
    <property type="match status" value="1"/>
</dbReference>
<dbReference type="EMBL" id="BARS01013991">
    <property type="protein sequence ID" value="GAF88880.1"/>
    <property type="molecule type" value="Genomic_DNA"/>
</dbReference>
<gene>
    <name evidence="5" type="ORF">S01H1_23914</name>
</gene>
<keyword evidence="3" id="KW-0067">ATP-binding</keyword>
<keyword evidence="1" id="KW-0436">Ligase</keyword>
<accession>X0UK58</accession>
<reference evidence="5" key="1">
    <citation type="journal article" date="2014" name="Front. Microbiol.">
        <title>High frequency of phylogenetically diverse reductive dehalogenase-homologous genes in deep subseafloor sedimentary metagenomes.</title>
        <authorList>
            <person name="Kawai M."/>
            <person name="Futagami T."/>
            <person name="Toyoda A."/>
            <person name="Takaki Y."/>
            <person name="Nishi S."/>
            <person name="Hori S."/>
            <person name="Arai W."/>
            <person name="Tsubouchi T."/>
            <person name="Morono Y."/>
            <person name="Uchiyama I."/>
            <person name="Ito T."/>
            <person name="Fujiyama A."/>
            <person name="Inagaki F."/>
            <person name="Takami H."/>
        </authorList>
    </citation>
    <scope>NUCLEOTIDE SEQUENCE</scope>
    <source>
        <strain evidence="5">Expedition CK06-06</strain>
    </source>
</reference>
<dbReference type="PANTHER" id="PTHR43334:SF1">
    <property type="entry name" value="3-HYDROXYPROPIONATE--COA LIGASE [ADP-FORMING]"/>
    <property type="match status" value="1"/>
</dbReference>
<evidence type="ECO:0000256" key="1">
    <source>
        <dbReference type="ARBA" id="ARBA00022598"/>
    </source>
</evidence>
<comment type="caution">
    <text evidence="5">The sequence shown here is derived from an EMBL/GenBank/DDBJ whole genome shotgun (WGS) entry which is preliminary data.</text>
</comment>
<dbReference type="InterPro" id="IPR013815">
    <property type="entry name" value="ATP_grasp_subdomain_1"/>
</dbReference>
<dbReference type="InterPro" id="IPR051538">
    <property type="entry name" value="Acyl-CoA_Synth/Transferase"/>
</dbReference>
<proteinExistence type="predicted"/>
<dbReference type="InterPro" id="IPR011761">
    <property type="entry name" value="ATP-grasp"/>
</dbReference>
<sequence>TYEESRKIIDLVGLPLNKMALATNAEETIEKAKEVGYPIALKIISEDVIHKSDAGGVKIGIKSDEELKKSYEDMMINIKKHYPTAKIDGVSIEEMVKGTEILIGSMT</sequence>
<dbReference type="FunFam" id="3.30.1490.20:FF:000020">
    <property type="entry name" value="Protein lysine acetyltransferase"/>
    <property type="match status" value="1"/>
</dbReference>
<dbReference type="GO" id="GO:0016874">
    <property type="term" value="F:ligase activity"/>
    <property type="evidence" value="ECO:0007669"/>
    <property type="project" value="UniProtKB-KW"/>
</dbReference>
<dbReference type="Gene3D" id="3.30.1490.20">
    <property type="entry name" value="ATP-grasp fold, A domain"/>
    <property type="match status" value="1"/>
</dbReference>
<evidence type="ECO:0000256" key="3">
    <source>
        <dbReference type="ARBA" id="ARBA00022840"/>
    </source>
</evidence>
<evidence type="ECO:0000259" key="4">
    <source>
        <dbReference type="PROSITE" id="PS50975"/>
    </source>
</evidence>
<name>X0UK58_9ZZZZ</name>
<dbReference type="SUPFAM" id="SSF56059">
    <property type="entry name" value="Glutathione synthetase ATP-binding domain-like"/>
    <property type="match status" value="1"/>
</dbReference>
<dbReference type="GO" id="GO:0046872">
    <property type="term" value="F:metal ion binding"/>
    <property type="evidence" value="ECO:0007669"/>
    <property type="project" value="InterPro"/>
</dbReference>
<evidence type="ECO:0000256" key="2">
    <source>
        <dbReference type="ARBA" id="ARBA00022741"/>
    </source>
</evidence>
<feature type="non-terminal residue" evidence="5">
    <location>
        <position position="107"/>
    </location>
</feature>
<feature type="non-terminal residue" evidence="5">
    <location>
        <position position="1"/>
    </location>
</feature>
<evidence type="ECO:0000313" key="5">
    <source>
        <dbReference type="EMBL" id="GAF88880.1"/>
    </source>
</evidence>
<dbReference type="Pfam" id="PF13549">
    <property type="entry name" value="ATP-grasp_5"/>
    <property type="match status" value="1"/>
</dbReference>
<feature type="domain" description="ATP-grasp" evidence="4">
    <location>
        <begin position="6"/>
        <end position="59"/>
    </location>
</feature>
<protein>
    <recommendedName>
        <fullName evidence="4">ATP-grasp domain-containing protein</fullName>
    </recommendedName>
</protein>
<dbReference type="PANTHER" id="PTHR43334">
    <property type="entry name" value="ACETATE--COA LIGASE [ADP-FORMING]"/>
    <property type="match status" value="1"/>
</dbReference>
<dbReference type="AlphaFoldDB" id="X0UK58"/>
<organism evidence="5">
    <name type="scientific">marine sediment metagenome</name>
    <dbReference type="NCBI Taxonomy" id="412755"/>
    <lineage>
        <taxon>unclassified sequences</taxon>
        <taxon>metagenomes</taxon>
        <taxon>ecological metagenomes</taxon>
    </lineage>
</organism>
<keyword evidence="2" id="KW-0547">Nucleotide-binding</keyword>